<reference evidence="1 2" key="1">
    <citation type="submission" date="2006-03" db="EMBL/GenBank/DDBJ databases">
        <title>Complete sequence of chromosome of Nitrobacter hamburgensis X14.</title>
        <authorList>
            <consortium name="US DOE Joint Genome Institute"/>
            <person name="Copeland A."/>
            <person name="Lucas S."/>
            <person name="Lapidus A."/>
            <person name="Barry K."/>
            <person name="Detter J.C."/>
            <person name="Glavina del Rio T."/>
            <person name="Hammon N."/>
            <person name="Israni S."/>
            <person name="Dalin E."/>
            <person name="Tice H."/>
            <person name="Pitluck S."/>
            <person name="Chain P."/>
            <person name="Malfatti S."/>
            <person name="Shin M."/>
            <person name="Vergez L."/>
            <person name="Schmutz J."/>
            <person name="Larimer F."/>
            <person name="Land M."/>
            <person name="Hauser L."/>
            <person name="Kyrpides N."/>
            <person name="Ivanova N."/>
            <person name="Ward B."/>
            <person name="Arp D."/>
            <person name="Klotz M."/>
            <person name="Stein L."/>
            <person name="O'Mullan G."/>
            <person name="Starkenburg S."/>
            <person name="Sayavedra L."/>
            <person name="Poret-Peterson A.T."/>
            <person name="Gentry M.E."/>
            <person name="Bruce D."/>
            <person name="Richardson P."/>
        </authorList>
    </citation>
    <scope>NUCLEOTIDE SEQUENCE [LARGE SCALE GENOMIC DNA]</scope>
    <source>
        <strain evidence="2">DSM 10229 / NCIMB 13809 / X14</strain>
    </source>
</reference>
<organism evidence="1 2">
    <name type="scientific">Nitrobacter hamburgensis (strain DSM 10229 / NCIMB 13809 / X14)</name>
    <dbReference type="NCBI Taxonomy" id="323097"/>
    <lineage>
        <taxon>Bacteria</taxon>
        <taxon>Pseudomonadati</taxon>
        <taxon>Pseudomonadota</taxon>
        <taxon>Alphaproteobacteria</taxon>
        <taxon>Hyphomicrobiales</taxon>
        <taxon>Nitrobacteraceae</taxon>
        <taxon>Nitrobacter</taxon>
    </lineage>
</organism>
<dbReference type="Proteomes" id="UP000001953">
    <property type="component" value="Chromosome"/>
</dbReference>
<accession>Q1QLY7</accession>
<dbReference type="AlphaFoldDB" id="Q1QLY7"/>
<dbReference type="HOGENOM" id="CLU_2155672_0_0_5"/>
<protein>
    <submittedName>
        <fullName evidence="1">Uncharacterized protein</fullName>
    </submittedName>
</protein>
<dbReference type="RefSeq" id="WP_011510440.1">
    <property type="nucleotide sequence ID" value="NC_007964.1"/>
</dbReference>
<dbReference type="KEGG" id="nha:Nham_1958"/>
<dbReference type="EMBL" id="CP000319">
    <property type="protein sequence ID" value="ABE62760.1"/>
    <property type="molecule type" value="Genomic_DNA"/>
</dbReference>
<name>Q1QLY7_NITHX</name>
<gene>
    <name evidence="1" type="ordered locus">Nham_1958</name>
</gene>
<keyword evidence="2" id="KW-1185">Reference proteome</keyword>
<dbReference type="STRING" id="323097.Nham_1958"/>
<evidence type="ECO:0000313" key="2">
    <source>
        <dbReference type="Proteomes" id="UP000001953"/>
    </source>
</evidence>
<sequence length="111" mass="11498">MFGISGAGTRAPDLGPMVTFGCYASSPPGGLAVVTLYGYARGYGYADDPSAVPDPTIIEHEPTVVALAERRTSVVTLGAIPEICSARMRNGLSAERNPTAAAAGDRARRDE</sequence>
<evidence type="ECO:0000313" key="1">
    <source>
        <dbReference type="EMBL" id="ABE62760.1"/>
    </source>
</evidence>
<proteinExistence type="predicted"/>